<dbReference type="Pfam" id="PF00324">
    <property type="entry name" value="AA_permease"/>
    <property type="match status" value="1"/>
</dbReference>
<keyword evidence="3 5" id="KW-1133">Transmembrane helix</keyword>
<feature type="transmembrane region" description="Helical" evidence="5">
    <location>
        <begin position="362"/>
        <end position="381"/>
    </location>
</feature>
<dbReference type="Proteomes" id="UP001439008">
    <property type="component" value="Unassembled WGS sequence"/>
</dbReference>
<accession>A0ABV2AE99</accession>
<evidence type="ECO:0000313" key="7">
    <source>
        <dbReference type="EMBL" id="MES1918049.1"/>
    </source>
</evidence>
<evidence type="ECO:0000313" key="8">
    <source>
        <dbReference type="Proteomes" id="UP001439008"/>
    </source>
</evidence>
<feature type="transmembrane region" description="Helical" evidence="5">
    <location>
        <begin position="436"/>
        <end position="453"/>
    </location>
</feature>
<dbReference type="EMBL" id="JBDODL010000009">
    <property type="protein sequence ID" value="MES1918049.1"/>
    <property type="molecule type" value="Genomic_DNA"/>
</dbReference>
<gene>
    <name evidence="7" type="ORF">MHBO_000075</name>
</gene>
<feature type="transmembrane region" description="Helical" evidence="5">
    <location>
        <begin position="273"/>
        <end position="294"/>
    </location>
</feature>
<organism evidence="7 8">
    <name type="scientific">Bonamia ostreae</name>
    <dbReference type="NCBI Taxonomy" id="126728"/>
    <lineage>
        <taxon>Eukaryota</taxon>
        <taxon>Sar</taxon>
        <taxon>Rhizaria</taxon>
        <taxon>Endomyxa</taxon>
        <taxon>Ascetosporea</taxon>
        <taxon>Haplosporida</taxon>
        <taxon>Bonamia</taxon>
    </lineage>
</organism>
<feature type="domain" description="Amino acid permease/ SLC12A" evidence="6">
    <location>
        <begin position="80"/>
        <end position="550"/>
    </location>
</feature>
<keyword evidence="8" id="KW-1185">Reference proteome</keyword>
<dbReference type="InterPro" id="IPR004841">
    <property type="entry name" value="AA-permease/SLC12A_dom"/>
</dbReference>
<feature type="transmembrane region" description="Helical" evidence="5">
    <location>
        <begin position="108"/>
        <end position="133"/>
    </location>
</feature>
<sequence length="632" mass="69572">MDENYLNSHNSLMHRVDDPFNQDIKKMKKRKTIFEQSISSSTTFSQKRNSQDDADSVSERNCCGCFFRYCRKTKYGTWDGVFLSCILSIIGVIMFLRLGYIVGQAGIWQTWIVEFVSALVVFLTTLSMSALCSNGEVKHGGAYYLISRSLGPEVGGSIGILFSLGKSIAVAMHTLGIAEPIVDQIGLHITNSKANELRVYGAIILAVLVIIAFIGVGWVIKIQFLMALILVVTIICFIVGCFVTVNPRELIVGVGKGAFKQNFNSEYTKNVDIIAIFGVFFPSMTGIMAGANISGDLANPSKSIPVGTLSAIITSWALYTLMSTFLGSTALRGNLGECAKSTPLTGICQNLIMERIAIPGQIIYAGIYAATISSALASLVGSTRILTKVANDKIVSFLTIFSKKRKSGEPLFAYAPVTIISLGCIMVGSINQIATLVTIAYLITYASINIACFQSSFSKSPGWRPTFKYYNKWVALISGLSCFVLIFVLNYIIAIPASIATFLIFLMIFRNSPNVDWGSANQGFAIMTIVKQLKLLNGKKEHVKNFRPNIIVFSQNPNNDHKLISFLYTLKHSHGANFIGIVQKHLSISEIDEDYFECEAFEKKFVLFRNNFETNDFFFGCTILLKTVGVVH</sequence>
<comment type="subcellular location">
    <subcellularLocation>
        <location evidence="1">Membrane</location>
        <topology evidence="1">Multi-pass membrane protein</topology>
    </subcellularLocation>
</comment>
<reference evidence="7 8" key="1">
    <citation type="journal article" date="2024" name="BMC Biol.">
        <title>Comparative genomics of Ascetosporea gives new insight into the evolutionary basis for animal parasitism in Rhizaria.</title>
        <authorList>
            <person name="Hiltunen Thoren M."/>
            <person name="Onut-Brannstrom I."/>
            <person name="Alfjorden A."/>
            <person name="Peckova H."/>
            <person name="Swords F."/>
            <person name="Hooper C."/>
            <person name="Holzer A.S."/>
            <person name="Bass D."/>
            <person name="Burki F."/>
        </authorList>
    </citation>
    <scope>NUCLEOTIDE SEQUENCE [LARGE SCALE GENOMIC DNA]</scope>
    <source>
        <strain evidence="7">20-A016</strain>
    </source>
</reference>
<dbReference type="InterPro" id="IPR004842">
    <property type="entry name" value="SLC12A_fam"/>
</dbReference>
<evidence type="ECO:0000256" key="4">
    <source>
        <dbReference type="ARBA" id="ARBA00023136"/>
    </source>
</evidence>
<keyword evidence="4 5" id="KW-0472">Membrane</keyword>
<feature type="transmembrane region" description="Helical" evidence="5">
    <location>
        <begin position="154"/>
        <end position="177"/>
    </location>
</feature>
<evidence type="ECO:0000256" key="1">
    <source>
        <dbReference type="ARBA" id="ARBA00004141"/>
    </source>
</evidence>
<feature type="transmembrane region" description="Helical" evidence="5">
    <location>
        <begin position="81"/>
        <end position="102"/>
    </location>
</feature>
<feature type="transmembrane region" description="Helical" evidence="5">
    <location>
        <begin position="306"/>
        <end position="326"/>
    </location>
</feature>
<protein>
    <recommendedName>
        <fullName evidence="6">Amino acid permease/ SLC12A domain-containing protein</fullName>
    </recommendedName>
</protein>
<dbReference type="PANTHER" id="PTHR11827:SF72">
    <property type="entry name" value="GH08340P"/>
    <property type="match status" value="1"/>
</dbReference>
<feature type="transmembrane region" description="Helical" evidence="5">
    <location>
        <begin position="227"/>
        <end position="245"/>
    </location>
</feature>
<feature type="transmembrane region" description="Helical" evidence="5">
    <location>
        <begin position="197"/>
        <end position="220"/>
    </location>
</feature>
<feature type="transmembrane region" description="Helical" evidence="5">
    <location>
        <begin position="411"/>
        <end position="430"/>
    </location>
</feature>
<evidence type="ECO:0000256" key="2">
    <source>
        <dbReference type="ARBA" id="ARBA00022692"/>
    </source>
</evidence>
<proteinExistence type="predicted"/>
<keyword evidence="2 5" id="KW-0812">Transmembrane</keyword>
<name>A0ABV2AE99_9EUKA</name>
<evidence type="ECO:0000256" key="3">
    <source>
        <dbReference type="ARBA" id="ARBA00022989"/>
    </source>
</evidence>
<comment type="caution">
    <text evidence="7">The sequence shown here is derived from an EMBL/GenBank/DDBJ whole genome shotgun (WGS) entry which is preliminary data.</text>
</comment>
<dbReference type="Gene3D" id="1.20.1740.10">
    <property type="entry name" value="Amino acid/polyamine transporter I"/>
    <property type="match status" value="1"/>
</dbReference>
<evidence type="ECO:0000259" key="6">
    <source>
        <dbReference type="Pfam" id="PF00324"/>
    </source>
</evidence>
<dbReference type="PANTHER" id="PTHR11827">
    <property type="entry name" value="SOLUTE CARRIER FAMILY 12, CATION COTRANSPORTERS"/>
    <property type="match status" value="1"/>
</dbReference>
<feature type="transmembrane region" description="Helical" evidence="5">
    <location>
        <begin position="473"/>
        <end position="506"/>
    </location>
</feature>
<evidence type="ECO:0000256" key="5">
    <source>
        <dbReference type="SAM" id="Phobius"/>
    </source>
</evidence>